<evidence type="ECO:0000256" key="3">
    <source>
        <dbReference type="ARBA" id="ARBA00022448"/>
    </source>
</evidence>
<reference evidence="11" key="1">
    <citation type="submission" date="2016-09" db="EMBL/GenBank/DDBJ databases">
        <authorList>
            <person name="Varghese N."/>
            <person name="Submissions S."/>
        </authorList>
    </citation>
    <scope>NUCLEOTIDE SEQUENCE [LARGE SCALE GENOMIC DNA]</scope>
    <source>
        <strain evidence="11">JS23</strain>
    </source>
</reference>
<dbReference type="Proteomes" id="UP000243719">
    <property type="component" value="Unassembled WGS sequence"/>
</dbReference>
<evidence type="ECO:0000256" key="8">
    <source>
        <dbReference type="ARBA" id="ARBA00022989"/>
    </source>
</evidence>
<evidence type="ECO:0000256" key="4">
    <source>
        <dbReference type="ARBA" id="ARBA00022475"/>
    </source>
</evidence>
<keyword evidence="4" id="KW-1003">Cell membrane</keyword>
<keyword evidence="7" id="KW-0653">Protein transport</keyword>
<organism evidence="10 11">
    <name type="scientific">Chitinasiproducens palmae</name>
    <dbReference type="NCBI Taxonomy" id="1770053"/>
    <lineage>
        <taxon>Bacteria</taxon>
        <taxon>Pseudomonadati</taxon>
        <taxon>Pseudomonadota</taxon>
        <taxon>Betaproteobacteria</taxon>
        <taxon>Burkholderiales</taxon>
        <taxon>Burkholderiaceae</taxon>
        <taxon>Chitinasiproducens</taxon>
    </lineage>
</organism>
<dbReference type="AlphaFoldDB" id="A0A1H2PQ54"/>
<keyword evidence="6" id="KW-0812">Transmembrane</keyword>
<keyword evidence="5" id="KW-0997">Cell inner membrane</keyword>
<comment type="subcellular location">
    <subcellularLocation>
        <location evidence="1">Cell inner membrane</location>
        <topology evidence="1">Single-pass membrane protein</topology>
    </subcellularLocation>
</comment>
<dbReference type="SUPFAM" id="SSF103054">
    <property type="entry name" value="General secretion pathway protein M, EpsM"/>
    <property type="match status" value="1"/>
</dbReference>
<keyword evidence="11" id="KW-1185">Reference proteome</keyword>
<dbReference type="GO" id="GO:0005886">
    <property type="term" value="C:plasma membrane"/>
    <property type="evidence" value="ECO:0007669"/>
    <property type="project" value="UniProtKB-SubCell"/>
</dbReference>
<sequence length="166" mass="17789">MKDRFDDWLAARSPRERILLAVLASCLAAYFFYAVLLAPAVNGRAAAAAALPGKARQLAVMQAQAQDAQRLRPRASRSVPSGDGLRDALQAALVARAIAGGEVSSGSDGVRVQLKNVAFGQFVGWLDDVRLQYRVRLAEAQFTTFDDPDRPGRVDVNATLRPAGAP</sequence>
<keyword evidence="9" id="KW-0472">Membrane</keyword>
<dbReference type="STRING" id="1770053.SAMN05216551_105125"/>
<keyword evidence="8" id="KW-1133">Transmembrane helix</keyword>
<evidence type="ECO:0000256" key="9">
    <source>
        <dbReference type="ARBA" id="ARBA00023136"/>
    </source>
</evidence>
<dbReference type="InterPro" id="IPR023229">
    <property type="entry name" value="T2SS_M_periplasmic_sf"/>
</dbReference>
<dbReference type="GO" id="GO:0015628">
    <property type="term" value="P:protein secretion by the type II secretion system"/>
    <property type="evidence" value="ECO:0007669"/>
    <property type="project" value="InterPro"/>
</dbReference>
<accession>A0A1H2PQ54</accession>
<proteinExistence type="inferred from homology"/>
<evidence type="ECO:0000313" key="11">
    <source>
        <dbReference type="Proteomes" id="UP000243719"/>
    </source>
</evidence>
<dbReference type="EMBL" id="FNLO01000005">
    <property type="protein sequence ID" value="SDV48478.1"/>
    <property type="molecule type" value="Genomic_DNA"/>
</dbReference>
<keyword evidence="3" id="KW-0813">Transport</keyword>
<evidence type="ECO:0000256" key="6">
    <source>
        <dbReference type="ARBA" id="ARBA00022692"/>
    </source>
</evidence>
<evidence type="ECO:0000256" key="2">
    <source>
        <dbReference type="ARBA" id="ARBA00010637"/>
    </source>
</evidence>
<dbReference type="GO" id="GO:0015627">
    <property type="term" value="C:type II protein secretion system complex"/>
    <property type="evidence" value="ECO:0007669"/>
    <property type="project" value="InterPro"/>
</dbReference>
<gene>
    <name evidence="10" type="ORF">SAMN05216551_105125</name>
</gene>
<evidence type="ECO:0000256" key="1">
    <source>
        <dbReference type="ARBA" id="ARBA00004377"/>
    </source>
</evidence>
<name>A0A1H2PQ54_9BURK</name>
<evidence type="ECO:0000256" key="5">
    <source>
        <dbReference type="ARBA" id="ARBA00022519"/>
    </source>
</evidence>
<dbReference type="Pfam" id="PF04612">
    <property type="entry name" value="T2SSM"/>
    <property type="match status" value="1"/>
</dbReference>
<dbReference type="RefSeq" id="WP_091907645.1">
    <property type="nucleotide sequence ID" value="NZ_FNLO01000005.1"/>
</dbReference>
<protein>
    <submittedName>
        <fullName evidence="10">General secretion pathway protein M</fullName>
    </submittedName>
</protein>
<dbReference type="Gene3D" id="3.30.1360.100">
    <property type="entry name" value="General secretion pathway protein M, EpsM"/>
    <property type="match status" value="1"/>
</dbReference>
<evidence type="ECO:0000313" key="10">
    <source>
        <dbReference type="EMBL" id="SDV48478.1"/>
    </source>
</evidence>
<evidence type="ECO:0000256" key="7">
    <source>
        <dbReference type="ARBA" id="ARBA00022927"/>
    </source>
</evidence>
<dbReference type="InterPro" id="IPR007690">
    <property type="entry name" value="T2SS_GspM"/>
</dbReference>
<comment type="similarity">
    <text evidence="2">Belongs to the GSP M family.</text>
</comment>
<dbReference type="OrthoDB" id="8563628at2"/>